<dbReference type="GO" id="GO:0004843">
    <property type="term" value="F:cysteine-type deubiquitinase activity"/>
    <property type="evidence" value="ECO:0007669"/>
    <property type="project" value="InterPro"/>
</dbReference>
<dbReference type="Gene3D" id="3.90.70.10">
    <property type="entry name" value="Cysteine proteinases"/>
    <property type="match status" value="1"/>
</dbReference>
<dbReference type="FunFam" id="3.90.70.10:FF:000041">
    <property type="entry name" value="Inactive ubiquitin carboxyl-terminal hydrolase 53"/>
    <property type="match status" value="1"/>
</dbReference>
<dbReference type="CDD" id="cd02257">
    <property type="entry name" value="Peptidase_C19"/>
    <property type="match status" value="1"/>
</dbReference>
<reference evidence="6" key="2">
    <citation type="submission" date="2025-08" db="UniProtKB">
        <authorList>
            <consortium name="Ensembl"/>
        </authorList>
    </citation>
    <scope>IDENTIFICATION</scope>
</reference>
<dbReference type="Proteomes" id="UP000694395">
    <property type="component" value="Chromosome 9"/>
</dbReference>
<evidence type="ECO:0000256" key="3">
    <source>
        <dbReference type="ARBA" id="ARBA00022801"/>
    </source>
</evidence>
<feature type="compositionally biased region" description="Basic and acidic residues" evidence="4">
    <location>
        <begin position="398"/>
        <end position="432"/>
    </location>
</feature>
<dbReference type="InterPro" id="IPR028889">
    <property type="entry name" value="USP"/>
</dbReference>
<dbReference type="InterPro" id="IPR001394">
    <property type="entry name" value="Peptidase_C19_UCH"/>
</dbReference>
<evidence type="ECO:0000256" key="4">
    <source>
        <dbReference type="SAM" id="MobiDB-lite"/>
    </source>
</evidence>
<dbReference type="Ensembl" id="ENSOMYT00000106756.2">
    <property type="protein sequence ID" value="ENSOMYP00000098316.2"/>
    <property type="gene ID" value="ENSOMYG00000044651.2"/>
</dbReference>
<dbReference type="PANTHER" id="PTHR22975:SF6">
    <property type="entry name" value="INACTIVE UBIQUITIN CARBOXYL-TERMINAL HYDROLASE 53"/>
    <property type="match status" value="1"/>
</dbReference>
<feature type="region of interest" description="Disordered" evidence="4">
    <location>
        <begin position="398"/>
        <end position="637"/>
    </location>
</feature>
<dbReference type="PROSITE" id="PS50235">
    <property type="entry name" value="USP_3"/>
    <property type="match status" value="1"/>
</dbReference>
<feature type="compositionally biased region" description="Basic and acidic residues" evidence="4">
    <location>
        <begin position="625"/>
        <end position="634"/>
    </location>
</feature>
<dbReference type="InterPro" id="IPR052398">
    <property type="entry name" value="Ubiquitin_hydrolase_53/54"/>
</dbReference>
<evidence type="ECO:0000259" key="5">
    <source>
        <dbReference type="PROSITE" id="PS50235"/>
    </source>
</evidence>
<keyword evidence="2" id="KW-0833">Ubl conjugation pathway</keyword>
<reference evidence="6" key="3">
    <citation type="submission" date="2025-09" db="UniProtKB">
        <authorList>
            <consortium name="Ensembl"/>
        </authorList>
    </citation>
    <scope>IDENTIFICATION</scope>
</reference>
<accession>A0A8C7UH51</accession>
<feature type="compositionally biased region" description="Low complexity" evidence="4">
    <location>
        <begin position="523"/>
        <end position="538"/>
    </location>
</feature>
<name>A0A8C7UH51_ONCMY</name>
<dbReference type="GO" id="GO:0016579">
    <property type="term" value="P:protein deubiquitination"/>
    <property type="evidence" value="ECO:0007669"/>
    <property type="project" value="InterPro"/>
</dbReference>
<keyword evidence="7" id="KW-1185">Reference proteome</keyword>
<reference evidence="6" key="1">
    <citation type="submission" date="2020-07" db="EMBL/GenBank/DDBJ databases">
        <title>A long reads based de novo assembly of the rainbow trout Arlee double haploid line genome.</title>
        <authorList>
            <person name="Gao G."/>
            <person name="Palti Y."/>
        </authorList>
    </citation>
    <scope>NUCLEOTIDE SEQUENCE [LARGE SCALE GENOMIC DNA]</scope>
</reference>
<proteinExistence type="inferred from homology"/>
<dbReference type="SUPFAM" id="SSF54001">
    <property type="entry name" value="Cysteine proteinases"/>
    <property type="match status" value="1"/>
</dbReference>
<gene>
    <name evidence="6" type="primary">USP53</name>
</gene>
<dbReference type="GeneTree" id="ENSGT00940000156337"/>
<dbReference type="PANTHER" id="PTHR22975">
    <property type="entry name" value="UBIQUITIN SPECIFIC PROTEINASE"/>
    <property type="match status" value="1"/>
</dbReference>
<dbReference type="GO" id="GO:0010996">
    <property type="term" value="P:response to auditory stimulus"/>
    <property type="evidence" value="ECO:0007669"/>
    <property type="project" value="TreeGrafter"/>
</dbReference>
<feature type="compositionally biased region" description="Basic and acidic residues" evidence="4">
    <location>
        <begin position="810"/>
        <end position="821"/>
    </location>
</feature>
<sequence length="931" mass="104452">MAWVKFFRKPGGNLAKSYQPGSMLSLAPTKGLLNEPGQNSCFLNSAVQVLWHLDIFRRSLRQLPGHCCLGDSCIFCALKGIFSQFQHSRERALPSDNLRHALAETFKDEHRFQLGFMDDAAECFENILERIHLNIVPEETDACTSKSCITHQKFAMTLYEQSVCRSCGASSDPLPFTELVHYVSTTALCQQVYQRREESFGELLQAASTIGDSRNCPSNCGQRIKIRRVLMNSPEIVTIGFVWDSDQSDLTEDVIRSLGPHLNLSGLFYRVTDEHAKKGELLLVGMICYSSRHYCAFAFHTKSAKWVFFDDATVKEIGTRWKDVATKCIKGHFQPLLLFYSKPDGSAISVDDASRQNCDHSRYKTPVNGDVQGIQDIGQRNILFSRLKDISREVAQKAVEVRGMHPSRRDQDKMERRRQDAHYRDPIPERYSRSTSPPENGCKQYLDTHLYASQGKGPTKTERTPHFGGRSSSHEGPPRSHSRVHVHPAPPSSRGFGGGHYSRRLEQLSNGYDTDSSREGSRNDNSSSSSSSSSSRPSRPWKPMREVLNVDSVISGGSGGGGGHEHRQHSPHRRPSSQERTPPPNKKDMDRDFTWGGCEEHKPKSLMTIYEDEQRPETGGSRSSVESEGKDRSKGTTVMANTLKVRSDWRIQLTESGYESSDRLSNGSANLDSPVVENFMSKELRPIPEVHLTRDVMDDEQEDNVDGSPSLVSPFPPYLAKTSSEWNSSDNLTRPFSEQEETRPLVPREPPPQLHYQNLAPPLPPKTYAHRSTDQSGFRSYQLQEPSRTSPRNESKNGTIPSLSHTTLHRWIEAPSEHKLSSDASSKSGSSDQDRNDLPGDDIDDLDSQITQGMVLPMVLPTTYFSVDNCMTDTYRAKYHQRSTLYTDTKGGEQHATSGESDLGDGWLPIPEAQPAELPKNRPESGKWNCL</sequence>
<keyword evidence="3" id="KW-0378">Hydrolase</keyword>
<evidence type="ECO:0000313" key="7">
    <source>
        <dbReference type="Proteomes" id="UP000694395"/>
    </source>
</evidence>
<dbReference type="GO" id="GO:0005911">
    <property type="term" value="C:cell-cell junction"/>
    <property type="evidence" value="ECO:0007669"/>
    <property type="project" value="TreeGrafter"/>
</dbReference>
<protein>
    <submittedName>
        <fullName evidence="6">Ubiquitin specific peptidase 53</fullName>
    </submittedName>
</protein>
<dbReference type="AlphaFoldDB" id="A0A8C7UH51"/>
<evidence type="ECO:0000313" key="6">
    <source>
        <dbReference type="Ensembl" id="ENSOMYP00000098316.2"/>
    </source>
</evidence>
<feature type="compositionally biased region" description="Polar residues" evidence="4">
    <location>
        <begin position="721"/>
        <end position="736"/>
    </location>
</feature>
<dbReference type="Pfam" id="PF00443">
    <property type="entry name" value="UCH"/>
    <property type="match status" value="1"/>
</dbReference>
<feature type="region of interest" description="Disordered" evidence="4">
    <location>
        <begin position="886"/>
        <end position="931"/>
    </location>
</feature>
<feature type="compositionally biased region" description="Low complexity" evidence="4">
    <location>
        <begin position="822"/>
        <end position="831"/>
    </location>
</feature>
<comment type="similarity">
    <text evidence="1">Belongs to the peptidase C19 family.</text>
</comment>
<dbReference type="InterPro" id="IPR038765">
    <property type="entry name" value="Papain-like_cys_pep_sf"/>
</dbReference>
<evidence type="ECO:0000256" key="2">
    <source>
        <dbReference type="ARBA" id="ARBA00022786"/>
    </source>
</evidence>
<feature type="compositionally biased region" description="Basic and acidic residues" evidence="4">
    <location>
        <begin position="585"/>
        <end position="603"/>
    </location>
</feature>
<feature type="domain" description="USP" evidence="5">
    <location>
        <begin position="30"/>
        <end position="343"/>
    </location>
</feature>
<evidence type="ECO:0000256" key="1">
    <source>
        <dbReference type="ARBA" id="ARBA00009085"/>
    </source>
</evidence>
<dbReference type="GO" id="GO:0007605">
    <property type="term" value="P:sensory perception of sound"/>
    <property type="evidence" value="ECO:0007669"/>
    <property type="project" value="TreeGrafter"/>
</dbReference>
<feature type="compositionally biased region" description="Polar residues" evidence="4">
    <location>
        <begin position="774"/>
        <end position="806"/>
    </location>
</feature>
<feature type="compositionally biased region" description="Basic residues" evidence="4">
    <location>
        <begin position="566"/>
        <end position="575"/>
    </location>
</feature>
<organism evidence="6 7">
    <name type="scientific">Oncorhynchus mykiss</name>
    <name type="common">Rainbow trout</name>
    <name type="synonym">Salmo gairdneri</name>
    <dbReference type="NCBI Taxonomy" id="8022"/>
    <lineage>
        <taxon>Eukaryota</taxon>
        <taxon>Metazoa</taxon>
        <taxon>Chordata</taxon>
        <taxon>Craniata</taxon>
        <taxon>Vertebrata</taxon>
        <taxon>Euteleostomi</taxon>
        <taxon>Actinopterygii</taxon>
        <taxon>Neopterygii</taxon>
        <taxon>Teleostei</taxon>
        <taxon>Protacanthopterygii</taxon>
        <taxon>Salmoniformes</taxon>
        <taxon>Salmonidae</taxon>
        <taxon>Salmoninae</taxon>
        <taxon>Oncorhynchus</taxon>
    </lineage>
</organism>
<feature type="region of interest" description="Disordered" evidence="4">
    <location>
        <begin position="721"/>
        <end position="846"/>
    </location>
</feature>